<proteinExistence type="predicted"/>
<keyword evidence="2" id="KW-1185">Reference proteome</keyword>
<evidence type="ECO:0000313" key="1">
    <source>
        <dbReference type="EMBL" id="KAJ3551878.1"/>
    </source>
</evidence>
<evidence type="ECO:0000313" key="2">
    <source>
        <dbReference type="Proteomes" id="UP001148662"/>
    </source>
</evidence>
<name>A0ACC1T2V5_9APHY</name>
<dbReference type="EMBL" id="JANHOG010000739">
    <property type="protein sequence ID" value="KAJ3551878.1"/>
    <property type="molecule type" value="Genomic_DNA"/>
</dbReference>
<accession>A0ACC1T2V5</accession>
<organism evidence="1 2">
    <name type="scientific">Phlebia brevispora</name>
    <dbReference type="NCBI Taxonomy" id="194682"/>
    <lineage>
        <taxon>Eukaryota</taxon>
        <taxon>Fungi</taxon>
        <taxon>Dikarya</taxon>
        <taxon>Basidiomycota</taxon>
        <taxon>Agaricomycotina</taxon>
        <taxon>Agaricomycetes</taxon>
        <taxon>Polyporales</taxon>
        <taxon>Meruliaceae</taxon>
        <taxon>Phlebia</taxon>
    </lineage>
</organism>
<protein>
    <submittedName>
        <fullName evidence="1">Uncharacterized protein</fullName>
    </submittedName>
</protein>
<reference evidence="1" key="1">
    <citation type="submission" date="2022-07" db="EMBL/GenBank/DDBJ databases">
        <title>Genome Sequence of Phlebia brevispora.</title>
        <authorList>
            <person name="Buettner E."/>
        </authorList>
    </citation>
    <scope>NUCLEOTIDE SEQUENCE</scope>
    <source>
        <strain evidence="1">MPL23</strain>
    </source>
</reference>
<dbReference type="Proteomes" id="UP001148662">
    <property type="component" value="Unassembled WGS sequence"/>
</dbReference>
<sequence length="542" mass="61598">MIEQALAFESRPNLLRRPRDLAFRELCVYLLAPGFVRLAEESTVLRVVQKVAYKRRFEPDELQATQNDMIALGFHTLTIFENESGPCPHSLLDADATAILEGLLFKHLQTGVPVVVRSGLSRFQAQWTAEAFIEKYGSQKCTVEDCEHENTRLSTTVSQFFRNFGQPVRTTPFNSGSGIWKLKDWPPQAELKSMFPELYQDYMQGTLFPEFTSFNGVYNLTAHFPVNALKSDLGPKMYNAFSSVQEEGHHGSTRLHLDVCDAVNYMTYSMSPTSSTTTLSSAVGAEWIIVHRDDTERLVHYLREINGDCLGHPIHLQKYFLSAADIREIVGRGIRVFRIQQRTGDAVFIPSGCAHQVSNISDAIKVAFDFLSPAALPTCRKLAAEFREHRLLRQDEWPNDLLQIDLTLYFAYRSLERLTLTQQGIRHRTEESPQQHPLPRRRISAHFTYPSQECGEGERSIGKSTLVQKKLRRPNQGPFTCPVATVDPRSSCDVRRTYLVSGLLDHLRDAHQIPFHQGEKSMLRHASRPGRLPRIGKQGTDR</sequence>
<comment type="caution">
    <text evidence="1">The sequence shown here is derived from an EMBL/GenBank/DDBJ whole genome shotgun (WGS) entry which is preliminary data.</text>
</comment>
<gene>
    <name evidence="1" type="ORF">NM688_g4456</name>
</gene>